<evidence type="ECO:0000313" key="2">
    <source>
        <dbReference type="EMBL" id="VFJ46603.1"/>
    </source>
</evidence>
<dbReference type="InterPro" id="IPR029060">
    <property type="entry name" value="PIN-like_dom_sf"/>
</dbReference>
<dbReference type="Gene3D" id="3.40.50.1010">
    <property type="entry name" value="5'-nuclease"/>
    <property type="match status" value="1"/>
</dbReference>
<accession>A0A450S476</accession>
<evidence type="ECO:0000259" key="1">
    <source>
        <dbReference type="Pfam" id="PF13470"/>
    </source>
</evidence>
<protein>
    <submittedName>
        <fullName evidence="2">Putative toxin-antitoxin system toxin component, PIN family</fullName>
    </submittedName>
</protein>
<dbReference type="InterPro" id="IPR002850">
    <property type="entry name" value="PIN_toxin-like"/>
</dbReference>
<organism evidence="2">
    <name type="scientific">Candidatus Kentrum sp. FW</name>
    <dbReference type="NCBI Taxonomy" id="2126338"/>
    <lineage>
        <taxon>Bacteria</taxon>
        <taxon>Pseudomonadati</taxon>
        <taxon>Pseudomonadota</taxon>
        <taxon>Gammaproteobacteria</taxon>
        <taxon>Candidatus Kentrum</taxon>
    </lineage>
</organism>
<dbReference type="PANTHER" id="PTHR34610:SF3">
    <property type="entry name" value="SSL7007 PROTEIN"/>
    <property type="match status" value="1"/>
</dbReference>
<dbReference type="InterPro" id="IPR002716">
    <property type="entry name" value="PIN_dom"/>
</dbReference>
<dbReference type="Pfam" id="PF13470">
    <property type="entry name" value="PIN_3"/>
    <property type="match status" value="1"/>
</dbReference>
<gene>
    <name evidence="2" type="ORF">BECKFW1821A_GA0114235_101332</name>
</gene>
<reference evidence="2" key="1">
    <citation type="submission" date="2019-02" db="EMBL/GenBank/DDBJ databases">
        <authorList>
            <person name="Gruber-Vodicka R. H."/>
            <person name="Seah K. B. B."/>
        </authorList>
    </citation>
    <scope>NUCLEOTIDE SEQUENCE</scope>
    <source>
        <strain evidence="2">BECK_BZ15</strain>
    </source>
</reference>
<dbReference type="AlphaFoldDB" id="A0A450S476"/>
<dbReference type="CDD" id="cd09854">
    <property type="entry name" value="PIN_VapC-like"/>
    <property type="match status" value="1"/>
</dbReference>
<name>A0A450S476_9GAMM</name>
<dbReference type="SUPFAM" id="SSF88723">
    <property type="entry name" value="PIN domain-like"/>
    <property type="match status" value="1"/>
</dbReference>
<feature type="domain" description="PIN" evidence="1">
    <location>
        <begin position="2"/>
        <end position="107"/>
    </location>
</feature>
<dbReference type="EMBL" id="CAADEW010000013">
    <property type="protein sequence ID" value="VFJ46603.1"/>
    <property type="molecule type" value="Genomic_DNA"/>
</dbReference>
<sequence length="135" mass="14967">MRVFLDTNVLAAAFATRGLCSDLFEEVLKNHDPVLSIAILAELKRVFAKKFRIPDDRIEEILDLLGSCSYISVPSRELSYPITDSDDMPHLCAAESAGCAVFVTGDKELQALDPIGAMRVLSPRDFREMFEVSLS</sequence>
<dbReference type="PANTHER" id="PTHR34610">
    <property type="entry name" value="SSL7007 PROTEIN"/>
    <property type="match status" value="1"/>
</dbReference>
<proteinExistence type="predicted"/>
<dbReference type="NCBIfam" id="TIGR00305">
    <property type="entry name" value="putative toxin-antitoxin system toxin component, PIN family"/>
    <property type="match status" value="1"/>
</dbReference>